<dbReference type="GO" id="GO:0008097">
    <property type="term" value="F:5S rRNA binding"/>
    <property type="evidence" value="ECO:0007669"/>
    <property type="project" value="TreeGrafter"/>
</dbReference>
<dbReference type="GO" id="GO:0006364">
    <property type="term" value="P:rRNA processing"/>
    <property type="evidence" value="ECO:0007669"/>
    <property type="project" value="TreeGrafter"/>
</dbReference>
<keyword evidence="6" id="KW-0539">Nucleus</keyword>
<reference evidence="8" key="2">
    <citation type="submission" date="2023-11" db="UniProtKB">
        <authorList>
            <consortium name="WormBaseParasite"/>
        </authorList>
    </citation>
    <scope>IDENTIFICATION</scope>
</reference>
<evidence type="ECO:0000256" key="1">
    <source>
        <dbReference type="ARBA" id="ARBA00004604"/>
    </source>
</evidence>
<evidence type="ECO:0000313" key="7">
    <source>
        <dbReference type="Proteomes" id="UP000050795"/>
    </source>
</evidence>
<dbReference type="PANTHER" id="PTHR14211:SF7">
    <property type="entry name" value="RIBOSOME BIOGENESIS PROTEIN NOP53"/>
    <property type="match status" value="1"/>
</dbReference>
<evidence type="ECO:0000256" key="3">
    <source>
        <dbReference type="ARBA" id="ARBA00008838"/>
    </source>
</evidence>
<dbReference type="Pfam" id="PF07767">
    <property type="entry name" value="Nop53"/>
    <property type="match status" value="1"/>
</dbReference>
<reference evidence="7" key="1">
    <citation type="submission" date="2022-06" db="EMBL/GenBank/DDBJ databases">
        <authorList>
            <person name="Berger JAMES D."/>
            <person name="Berger JAMES D."/>
        </authorList>
    </citation>
    <scope>NUCLEOTIDE SEQUENCE [LARGE SCALE GENOMIC DNA]</scope>
</reference>
<evidence type="ECO:0000313" key="8">
    <source>
        <dbReference type="WBParaSite" id="TREG1_39740.1"/>
    </source>
</evidence>
<sequence>MKRLGKNKKKRWQYCYKDLESKLQDAEKHRKIIKQGFTEVSTCIKKRPIVKGDKDSAKSFRDIPSASDGKIRIPRTDIQKKRRLEKDVWEDNSLTALPTVKQDASKSAEETKISVPLPCAGQSYNPTLQDHLSLMSRIEMIESAKRKREMKTERFVESLRGVKTEVNPVRDMKKFLQSLNDKPQLKSENEEPEVLPRLKKPKKVNVQKRMKHELENLPKLLKEIKREKTARSLRKSSKAAKREMRNKLKTMDMNIPFHLPNEIPSSLRKLCVSMSLF</sequence>
<evidence type="ECO:0000256" key="6">
    <source>
        <dbReference type="ARBA" id="ARBA00023242"/>
    </source>
</evidence>
<evidence type="ECO:0000256" key="4">
    <source>
        <dbReference type="ARBA" id="ARBA00018339"/>
    </source>
</evidence>
<comment type="similarity">
    <text evidence="3">Belongs to the NOP53 family.</text>
</comment>
<dbReference type="PANTHER" id="PTHR14211">
    <property type="entry name" value="GLIOMA SUPPRESSOR CANDIDATE REGION GENE 2"/>
    <property type="match status" value="1"/>
</dbReference>
<organism evidence="7 8">
    <name type="scientific">Trichobilharzia regenti</name>
    <name type="common">Nasal bird schistosome</name>
    <dbReference type="NCBI Taxonomy" id="157069"/>
    <lineage>
        <taxon>Eukaryota</taxon>
        <taxon>Metazoa</taxon>
        <taxon>Spiralia</taxon>
        <taxon>Lophotrochozoa</taxon>
        <taxon>Platyhelminthes</taxon>
        <taxon>Trematoda</taxon>
        <taxon>Digenea</taxon>
        <taxon>Strigeidida</taxon>
        <taxon>Schistosomatoidea</taxon>
        <taxon>Schistosomatidae</taxon>
        <taxon>Trichobilharzia</taxon>
    </lineage>
</organism>
<keyword evidence="5" id="KW-0690">Ribosome biogenesis</keyword>
<dbReference type="GO" id="GO:0005654">
    <property type="term" value="C:nucleoplasm"/>
    <property type="evidence" value="ECO:0007669"/>
    <property type="project" value="UniProtKB-SubCell"/>
</dbReference>
<comment type="subcellular location">
    <subcellularLocation>
        <location evidence="1">Nucleus</location>
        <location evidence="1">Nucleolus</location>
    </subcellularLocation>
    <subcellularLocation>
        <location evidence="2">Nucleus</location>
        <location evidence="2">Nucleoplasm</location>
    </subcellularLocation>
</comment>
<protein>
    <recommendedName>
        <fullName evidence="4">Ribosome biogenesis protein NOP53</fullName>
    </recommendedName>
</protein>
<name>A0AA85JJA6_TRIRE</name>
<keyword evidence="7" id="KW-1185">Reference proteome</keyword>
<dbReference type="InterPro" id="IPR011687">
    <property type="entry name" value="Nop53/GLTSCR2"/>
</dbReference>
<proteinExistence type="inferred from homology"/>
<dbReference type="GO" id="GO:0005730">
    <property type="term" value="C:nucleolus"/>
    <property type="evidence" value="ECO:0007669"/>
    <property type="project" value="UniProtKB-SubCell"/>
</dbReference>
<dbReference type="WBParaSite" id="TREG1_39740.1">
    <property type="protein sequence ID" value="TREG1_39740.1"/>
    <property type="gene ID" value="TREG1_39740"/>
</dbReference>
<dbReference type="PIRSF" id="PIRSF017302">
    <property type="entry name" value="Gltscr2"/>
    <property type="match status" value="1"/>
</dbReference>
<evidence type="ECO:0000256" key="5">
    <source>
        <dbReference type="ARBA" id="ARBA00022517"/>
    </source>
</evidence>
<accession>A0AA85JJA6</accession>
<evidence type="ECO:0000256" key="2">
    <source>
        <dbReference type="ARBA" id="ARBA00004642"/>
    </source>
</evidence>
<dbReference type="Proteomes" id="UP000050795">
    <property type="component" value="Unassembled WGS sequence"/>
</dbReference>
<dbReference type="AlphaFoldDB" id="A0AA85JJA6"/>
<dbReference type="GO" id="GO:0000027">
    <property type="term" value="P:ribosomal large subunit assembly"/>
    <property type="evidence" value="ECO:0007669"/>
    <property type="project" value="TreeGrafter"/>
</dbReference>